<evidence type="ECO:0000313" key="2">
    <source>
        <dbReference type="Proteomes" id="UP000052946"/>
    </source>
</evidence>
<reference evidence="1 2" key="2">
    <citation type="journal article" date="2016" name="Genome Announc.">
        <title>Draft Genome Sequence of Oceanobacillus picturae Heshi-B3, Isolated from Fermented Rice Bran in a Traditional Japanese Seafood Dish.</title>
        <authorList>
            <person name="Akuzawa S."/>
            <person name="Nagaoka J."/>
            <person name="Kanekatsu M."/>
            <person name="Kanesaki Y."/>
            <person name="Suzuki T."/>
        </authorList>
    </citation>
    <scope>NUCLEOTIDE SEQUENCE [LARGE SCALE GENOMIC DNA]</scope>
    <source>
        <strain evidence="1 2">Heshi-B3</strain>
    </source>
</reference>
<dbReference type="EMBL" id="BBXV01000027">
    <property type="protein sequence ID" value="GAQ18457.1"/>
    <property type="molecule type" value="Genomic_DNA"/>
</dbReference>
<reference evidence="2" key="1">
    <citation type="submission" date="2015-07" db="EMBL/GenBank/DDBJ databases">
        <title>Draft Genome Sequence of Oceanobacillus picturae Heshi-B3 that Was Isolated from Fermented Rice Bran with Aging Salted Mackerel, Which Was Named Heshiko as Traditional Fermented Seafood in Japan.</title>
        <authorList>
            <person name="Akuzawa S."/>
            <person name="Nakagawa J."/>
            <person name="Kanekatsu T."/>
            <person name="Kanesaki Y."/>
            <person name="Suzuki T."/>
        </authorList>
    </citation>
    <scope>NUCLEOTIDE SEQUENCE [LARGE SCALE GENOMIC DNA]</scope>
    <source>
        <strain evidence="2">Heshi-B3</strain>
    </source>
</reference>
<dbReference type="RefSeq" id="WP_193751996.1">
    <property type="nucleotide sequence ID" value="NZ_BBXV01000027.1"/>
</dbReference>
<protein>
    <submittedName>
        <fullName evidence="1">Protocadherin alpha-C2, partial</fullName>
    </submittedName>
</protein>
<sequence>MRNNQQSILDYFGVDSQKELLEFMQNHPKDKDVLLLKEMLIRVKDGGDADE</sequence>
<dbReference type="Proteomes" id="UP000052946">
    <property type="component" value="Unassembled WGS sequence"/>
</dbReference>
<gene>
    <name evidence="1" type="ORF">OPHB3_2397</name>
</gene>
<organism evidence="1 2">
    <name type="scientific">Oceanobacillus picturae</name>
    <dbReference type="NCBI Taxonomy" id="171693"/>
    <lineage>
        <taxon>Bacteria</taxon>
        <taxon>Bacillati</taxon>
        <taxon>Bacillota</taxon>
        <taxon>Bacilli</taxon>
        <taxon>Bacillales</taxon>
        <taxon>Bacillaceae</taxon>
        <taxon>Oceanobacillus</taxon>
    </lineage>
</organism>
<dbReference type="AlphaFoldDB" id="A0A0U9H9J2"/>
<comment type="caution">
    <text evidence="1">The sequence shown here is derived from an EMBL/GenBank/DDBJ whole genome shotgun (WGS) entry which is preliminary data.</text>
</comment>
<proteinExistence type="predicted"/>
<accession>A0A0U9H9J2</accession>
<name>A0A0U9H9J2_9BACI</name>
<evidence type="ECO:0000313" key="1">
    <source>
        <dbReference type="EMBL" id="GAQ18457.1"/>
    </source>
</evidence>